<protein>
    <submittedName>
        <fullName evidence="7">Putative RNA binding protein</fullName>
    </submittedName>
</protein>
<sequence>MERIILKDGWYLVSQEGSHRQYKHPIKKGKVTIPFHTKELTKFTECSIYKQAGIERS</sequence>
<dbReference type="InterPro" id="IPR012933">
    <property type="entry name" value="HicA_mRNA_interferase"/>
</dbReference>
<dbReference type="GO" id="GO:0003729">
    <property type="term" value="F:mRNA binding"/>
    <property type="evidence" value="ECO:0007669"/>
    <property type="project" value="InterPro"/>
</dbReference>
<organism evidence="7">
    <name type="scientific">Siphoviridae sp. ctLnP14</name>
    <dbReference type="NCBI Taxonomy" id="2827851"/>
    <lineage>
        <taxon>Viruses</taxon>
        <taxon>Duplodnaviria</taxon>
        <taxon>Heunggongvirae</taxon>
        <taxon>Uroviricota</taxon>
        <taxon>Caudoviricetes</taxon>
    </lineage>
</organism>
<evidence type="ECO:0000313" key="7">
    <source>
        <dbReference type="EMBL" id="DAF47040.1"/>
    </source>
</evidence>
<evidence type="ECO:0000256" key="5">
    <source>
        <dbReference type="ARBA" id="ARBA00022884"/>
    </source>
</evidence>
<reference evidence="7" key="1">
    <citation type="journal article" date="2021" name="Proc. Natl. Acad. Sci. U.S.A.">
        <title>A Catalog of Tens of Thousands of Viruses from Human Metagenomes Reveals Hidden Associations with Chronic Diseases.</title>
        <authorList>
            <person name="Tisza M.J."/>
            <person name="Buck C.B."/>
        </authorList>
    </citation>
    <scope>NUCLEOTIDE SEQUENCE</scope>
    <source>
        <strain evidence="7">CtLnP14</strain>
    </source>
</reference>
<keyword evidence="5" id="KW-0694">RNA-binding</keyword>
<accession>A0A8S5S7W3</accession>
<evidence type="ECO:0000256" key="3">
    <source>
        <dbReference type="ARBA" id="ARBA00022759"/>
    </source>
</evidence>
<dbReference type="GO" id="GO:0004519">
    <property type="term" value="F:endonuclease activity"/>
    <property type="evidence" value="ECO:0007669"/>
    <property type="project" value="UniProtKB-KW"/>
</dbReference>
<evidence type="ECO:0000256" key="2">
    <source>
        <dbReference type="ARBA" id="ARBA00022722"/>
    </source>
</evidence>
<dbReference type="InterPro" id="IPR038570">
    <property type="entry name" value="HicA_sf"/>
</dbReference>
<keyword evidence="6" id="KW-0346">Stress response</keyword>
<evidence type="ECO:0000256" key="1">
    <source>
        <dbReference type="ARBA" id="ARBA00022649"/>
    </source>
</evidence>
<dbReference type="EMBL" id="BK032550">
    <property type="protein sequence ID" value="DAF47040.1"/>
    <property type="molecule type" value="Genomic_DNA"/>
</dbReference>
<dbReference type="GO" id="GO:0016787">
    <property type="term" value="F:hydrolase activity"/>
    <property type="evidence" value="ECO:0007669"/>
    <property type="project" value="UniProtKB-KW"/>
</dbReference>
<keyword evidence="2" id="KW-0540">Nuclease</keyword>
<keyword evidence="4" id="KW-0378">Hydrolase</keyword>
<dbReference type="SUPFAM" id="SSF54786">
    <property type="entry name" value="YcfA/nrd intein domain"/>
    <property type="match status" value="1"/>
</dbReference>
<keyword evidence="3" id="KW-0255">Endonuclease</keyword>
<dbReference type="Pfam" id="PF07927">
    <property type="entry name" value="HicA_toxin"/>
    <property type="match status" value="1"/>
</dbReference>
<evidence type="ECO:0000256" key="6">
    <source>
        <dbReference type="ARBA" id="ARBA00023016"/>
    </source>
</evidence>
<proteinExistence type="predicted"/>
<name>A0A8S5S7W3_9CAUD</name>
<evidence type="ECO:0000256" key="4">
    <source>
        <dbReference type="ARBA" id="ARBA00022801"/>
    </source>
</evidence>
<dbReference type="Gene3D" id="3.30.920.30">
    <property type="entry name" value="Hypothetical protein"/>
    <property type="match status" value="1"/>
</dbReference>
<keyword evidence="1" id="KW-1277">Toxin-antitoxin system</keyword>